<gene>
    <name evidence="2" type="ORF">TTRE_0000595501</name>
</gene>
<dbReference type="GO" id="GO:0005840">
    <property type="term" value="C:ribosome"/>
    <property type="evidence" value="ECO:0007669"/>
    <property type="project" value="UniProtKB-KW"/>
</dbReference>
<accession>A0A077ZBC7</accession>
<dbReference type="AlphaFoldDB" id="A0A077ZBC7"/>
<reference evidence="2" key="2">
    <citation type="submission" date="2014-03" db="EMBL/GenBank/DDBJ databases">
        <title>The whipworm genome and dual-species transcriptomics of an intimate host-pathogen interaction.</title>
        <authorList>
            <person name="Foth B.J."/>
            <person name="Tsai I.J."/>
            <person name="Reid A.J."/>
            <person name="Bancroft A.J."/>
            <person name="Nichol S."/>
            <person name="Tracey A."/>
            <person name="Holroyd N."/>
            <person name="Cotton J.A."/>
            <person name="Stanley E.J."/>
            <person name="Zarowiecki M."/>
            <person name="Liu J.Z."/>
            <person name="Huckvale T."/>
            <person name="Cooper P.J."/>
            <person name="Grencis R.K."/>
            <person name="Berriman M."/>
        </authorList>
    </citation>
    <scope>NUCLEOTIDE SEQUENCE [LARGE SCALE GENOMIC DNA]</scope>
</reference>
<dbReference type="EMBL" id="HG806196">
    <property type="protein sequence ID" value="CDW57662.1"/>
    <property type="molecule type" value="Genomic_DNA"/>
</dbReference>
<evidence type="ECO:0000313" key="3">
    <source>
        <dbReference type="Proteomes" id="UP000030665"/>
    </source>
</evidence>
<keyword evidence="2" id="KW-0687">Ribonucleoprotein</keyword>
<keyword evidence="3" id="KW-1185">Reference proteome</keyword>
<sequence length="338" mass="37542">MVGLRKVARLVATSLDKSERRSSFYVWFFGFKTLPINAAASSTEALIGQVAAAIAATIKVLPIKLTLEISQAGVQLVQPYLLVNRRGRVRTLLVKRRLVAQTIFNCVLGSVPYQDFVAILRGKAFADSDVQLTELALVRCDSPETAFLLHSSIDSLILMPQGRRALRNPREDNSLSTRRISKIPIKQIPSRQLPDRPPLSLRSRTLYRMLVAELKTKIQSETECNLAATRKRTPYSGSSQQSSVRPSQMKIPFLRFGDSAGDVSKAEEYSLQKVTAPVATCVSTSGRTLTEREEVSRPLSSSGRPASLPCVRKRYSFHSTWRSRASEPQNTSSSRLFS</sequence>
<feature type="region of interest" description="Disordered" evidence="1">
    <location>
        <begin position="283"/>
        <end position="308"/>
    </location>
</feature>
<protein>
    <submittedName>
        <fullName evidence="2">60S ribosomal protein L37a</fullName>
    </submittedName>
</protein>
<dbReference type="OrthoDB" id="9994380at2759"/>
<name>A0A077ZBC7_TRITR</name>
<organism evidence="2 3">
    <name type="scientific">Trichuris trichiura</name>
    <name type="common">Whipworm</name>
    <name type="synonym">Trichocephalus trichiurus</name>
    <dbReference type="NCBI Taxonomy" id="36087"/>
    <lineage>
        <taxon>Eukaryota</taxon>
        <taxon>Metazoa</taxon>
        <taxon>Ecdysozoa</taxon>
        <taxon>Nematoda</taxon>
        <taxon>Enoplea</taxon>
        <taxon>Dorylaimia</taxon>
        <taxon>Trichinellida</taxon>
        <taxon>Trichuridae</taxon>
        <taxon>Trichuris</taxon>
    </lineage>
</organism>
<dbReference type="Proteomes" id="UP000030665">
    <property type="component" value="Unassembled WGS sequence"/>
</dbReference>
<proteinExistence type="predicted"/>
<dbReference type="STRING" id="36087.A0A077ZBC7"/>
<reference evidence="2" key="1">
    <citation type="submission" date="2014-01" db="EMBL/GenBank/DDBJ databases">
        <authorList>
            <person name="Aslett M."/>
        </authorList>
    </citation>
    <scope>NUCLEOTIDE SEQUENCE</scope>
</reference>
<keyword evidence="2" id="KW-0689">Ribosomal protein</keyword>
<evidence type="ECO:0000313" key="2">
    <source>
        <dbReference type="EMBL" id="CDW57662.1"/>
    </source>
</evidence>
<evidence type="ECO:0000256" key="1">
    <source>
        <dbReference type="SAM" id="MobiDB-lite"/>
    </source>
</evidence>